<feature type="transmembrane region" description="Helical" evidence="1">
    <location>
        <begin position="7"/>
        <end position="29"/>
    </location>
</feature>
<organism evidence="2 3">
    <name type="scientific">Brevibacillus invocatus</name>
    <dbReference type="NCBI Taxonomy" id="173959"/>
    <lineage>
        <taxon>Bacteria</taxon>
        <taxon>Bacillati</taxon>
        <taxon>Bacillota</taxon>
        <taxon>Bacilli</taxon>
        <taxon>Bacillales</taxon>
        <taxon>Paenibacillaceae</taxon>
        <taxon>Brevibacillus</taxon>
    </lineage>
</organism>
<dbReference type="RefSeq" id="WP_122909669.1">
    <property type="nucleotide sequence ID" value="NZ_CBCSBE010000006.1"/>
</dbReference>
<proteinExistence type="predicted"/>
<dbReference type="Pfam" id="PF12389">
    <property type="entry name" value="Peptidase_M73"/>
    <property type="match status" value="1"/>
</dbReference>
<keyword evidence="1" id="KW-0472">Membrane</keyword>
<evidence type="ECO:0000313" key="2">
    <source>
        <dbReference type="EMBL" id="RNB71942.1"/>
    </source>
</evidence>
<dbReference type="AlphaFoldDB" id="A0A3M8C897"/>
<evidence type="ECO:0008006" key="4">
    <source>
        <dbReference type="Google" id="ProtNLM"/>
    </source>
</evidence>
<protein>
    <recommendedName>
        <fullName evidence="4">Cell division protein FtsN</fullName>
    </recommendedName>
</protein>
<dbReference type="OrthoDB" id="2660939at2"/>
<dbReference type="InterPro" id="IPR023833">
    <property type="entry name" value="Signal_pept_SipW-depend-type"/>
</dbReference>
<name>A0A3M8C897_9BACL</name>
<keyword evidence="1" id="KW-0812">Transmembrane</keyword>
<accession>A0A3M8C897</accession>
<reference evidence="2 3" key="1">
    <citation type="submission" date="2018-10" db="EMBL/GenBank/DDBJ databases">
        <title>Phylogenomics of Brevibacillus.</title>
        <authorList>
            <person name="Dunlap C."/>
        </authorList>
    </citation>
    <scope>NUCLEOTIDE SEQUENCE [LARGE SCALE GENOMIC DNA]</scope>
    <source>
        <strain evidence="2 3">JCM 12215</strain>
    </source>
</reference>
<evidence type="ECO:0000256" key="1">
    <source>
        <dbReference type="SAM" id="Phobius"/>
    </source>
</evidence>
<evidence type="ECO:0000313" key="3">
    <source>
        <dbReference type="Proteomes" id="UP000282028"/>
    </source>
</evidence>
<dbReference type="EMBL" id="RHHR01000027">
    <property type="protein sequence ID" value="RNB71942.1"/>
    <property type="molecule type" value="Genomic_DNA"/>
</dbReference>
<sequence length="186" mass="19280">MSLKKQFAFTLASVGIGAALIGGGTFAYFNDTETSNNNTFAAGTIDLRPDLNGAAVFNIENAKPGDDWDVNYNLSNAGSLAANVNVTADYTADGNGDGSDIGTQLIVTDVQFGGQAVTVNDPNGGDLTLTDLDNANIELGALGADGAADDEKAITFKLTFKEANAPQNEYQGDSASVNLVFEARQQ</sequence>
<dbReference type="NCBIfam" id="TIGR04088">
    <property type="entry name" value="cognate_SipW"/>
    <property type="match status" value="1"/>
</dbReference>
<dbReference type="Proteomes" id="UP000282028">
    <property type="component" value="Unassembled WGS sequence"/>
</dbReference>
<keyword evidence="3" id="KW-1185">Reference proteome</keyword>
<gene>
    <name evidence="2" type="ORF">EDM52_14350</name>
</gene>
<dbReference type="InterPro" id="IPR022121">
    <property type="entry name" value="Peptidase_M73_camelysin"/>
</dbReference>
<keyword evidence="1" id="KW-1133">Transmembrane helix</keyword>
<comment type="caution">
    <text evidence="2">The sequence shown here is derived from an EMBL/GenBank/DDBJ whole genome shotgun (WGS) entry which is preliminary data.</text>
</comment>